<reference evidence="1" key="1">
    <citation type="submission" date="2023-06" db="EMBL/GenBank/DDBJ databases">
        <title>Genome-scale phylogeny and comparative genomics of the fungal order Sordariales.</title>
        <authorList>
            <consortium name="Lawrence Berkeley National Laboratory"/>
            <person name="Hensen N."/>
            <person name="Bonometti L."/>
            <person name="Westerberg I."/>
            <person name="Brannstrom I.O."/>
            <person name="Guillou S."/>
            <person name="Cros-Aarteil S."/>
            <person name="Calhoun S."/>
            <person name="Haridas S."/>
            <person name="Kuo A."/>
            <person name="Mondo S."/>
            <person name="Pangilinan J."/>
            <person name="Riley R."/>
            <person name="Labutti K."/>
            <person name="Andreopoulos B."/>
            <person name="Lipzen A."/>
            <person name="Chen C."/>
            <person name="Yanf M."/>
            <person name="Daum C."/>
            <person name="Ng V."/>
            <person name="Clum A."/>
            <person name="Steindorff A."/>
            <person name="Ohm R."/>
            <person name="Martin F."/>
            <person name="Silar P."/>
            <person name="Natvig D."/>
            <person name="Lalanne C."/>
            <person name="Gautier V."/>
            <person name="Ament-Velasquez S.L."/>
            <person name="Kruys A."/>
            <person name="Hutchinson M.I."/>
            <person name="Powell A.J."/>
            <person name="Barry K."/>
            <person name="Miller A.N."/>
            <person name="Grigoriev I.V."/>
            <person name="Debuchy R."/>
            <person name="Gladieux P."/>
            <person name="Thoren M.H."/>
            <person name="Johannesson H."/>
        </authorList>
    </citation>
    <scope>NUCLEOTIDE SEQUENCE</scope>
    <source>
        <strain evidence="1">SMH4607-1</strain>
    </source>
</reference>
<organism evidence="1 2">
    <name type="scientific">Lasiosphaeris hirsuta</name>
    <dbReference type="NCBI Taxonomy" id="260670"/>
    <lineage>
        <taxon>Eukaryota</taxon>
        <taxon>Fungi</taxon>
        <taxon>Dikarya</taxon>
        <taxon>Ascomycota</taxon>
        <taxon>Pezizomycotina</taxon>
        <taxon>Sordariomycetes</taxon>
        <taxon>Sordariomycetidae</taxon>
        <taxon>Sordariales</taxon>
        <taxon>Lasiosphaeriaceae</taxon>
        <taxon>Lasiosphaeris</taxon>
    </lineage>
</organism>
<sequence length="73" mass="7617">MAVRKSLVVLLITSKRSYTLVNRIVWGSLSGFDSTNSTEVGIVDADEAKTDVDAADGDTAGGGLDAIDAMAKR</sequence>
<dbReference type="Proteomes" id="UP001172102">
    <property type="component" value="Unassembled WGS sequence"/>
</dbReference>
<name>A0AA40E2B5_9PEZI</name>
<dbReference type="AlphaFoldDB" id="A0AA40E2B5"/>
<protein>
    <submittedName>
        <fullName evidence="1">Uncharacterized protein</fullName>
    </submittedName>
</protein>
<gene>
    <name evidence="1" type="ORF">B0H67DRAFT_574919</name>
</gene>
<evidence type="ECO:0000313" key="1">
    <source>
        <dbReference type="EMBL" id="KAK0720048.1"/>
    </source>
</evidence>
<comment type="caution">
    <text evidence="1">The sequence shown here is derived from an EMBL/GenBank/DDBJ whole genome shotgun (WGS) entry which is preliminary data.</text>
</comment>
<keyword evidence="2" id="KW-1185">Reference proteome</keyword>
<evidence type="ECO:0000313" key="2">
    <source>
        <dbReference type="Proteomes" id="UP001172102"/>
    </source>
</evidence>
<accession>A0AA40E2B5</accession>
<dbReference type="EMBL" id="JAUKUA010000003">
    <property type="protein sequence ID" value="KAK0720048.1"/>
    <property type="molecule type" value="Genomic_DNA"/>
</dbReference>
<proteinExistence type="predicted"/>